<evidence type="ECO:0008006" key="4">
    <source>
        <dbReference type="Google" id="ProtNLM"/>
    </source>
</evidence>
<reference evidence="2 3" key="1">
    <citation type="submission" date="2023-01" db="EMBL/GenBank/DDBJ databases">
        <title>Novel species of the genus Vogesella isolated from rivers.</title>
        <authorList>
            <person name="Lu H."/>
        </authorList>
    </citation>
    <scope>NUCLEOTIDE SEQUENCE [LARGE SCALE GENOMIC DNA]</scope>
    <source>
        <strain evidence="2 3">SH7W</strain>
    </source>
</reference>
<feature type="region of interest" description="Disordered" evidence="1">
    <location>
        <begin position="49"/>
        <end position="83"/>
    </location>
</feature>
<dbReference type="EMBL" id="JAQQKY010000004">
    <property type="protein sequence ID" value="MDC7690735.1"/>
    <property type="molecule type" value="Genomic_DNA"/>
</dbReference>
<keyword evidence="3" id="KW-1185">Reference proteome</keyword>
<proteinExistence type="predicted"/>
<protein>
    <recommendedName>
        <fullName evidence="4">Secreted protein</fullName>
    </recommendedName>
</protein>
<accession>A0ABT5I3I7</accession>
<comment type="caution">
    <text evidence="2">The sequence shown here is derived from an EMBL/GenBank/DDBJ whole genome shotgun (WGS) entry which is preliminary data.</text>
</comment>
<feature type="compositionally biased region" description="Polar residues" evidence="1">
    <location>
        <begin position="74"/>
        <end position="83"/>
    </location>
</feature>
<evidence type="ECO:0000313" key="3">
    <source>
        <dbReference type="Proteomes" id="UP001221566"/>
    </source>
</evidence>
<feature type="compositionally biased region" description="Basic residues" evidence="1">
    <location>
        <begin position="56"/>
        <end position="66"/>
    </location>
</feature>
<organism evidence="2 3">
    <name type="scientific">Vogesella indigofera</name>
    <name type="common">Pseudomonas indigofera</name>
    <dbReference type="NCBI Taxonomy" id="45465"/>
    <lineage>
        <taxon>Bacteria</taxon>
        <taxon>Pseudomonadati</taxon>
        <taxon>Pseudomonadota</taxon>
        <taxon>Betaproteobacteria</taxon>
        <taxon>Neisseriales</taxon>
        <taxon>Chromobacteriaceae</taxon>
        <taxon>Vogesella</taxon>
    </lineage>
</organism>
<sequence>MMQTEATGQTLKRGAATTATLAITSANAVPAKSAVGPVSSPLCRYKKNHRDMAHAPARRNGHPMRAARHENSKKLTQQKQQSI</sequence>
<dbReference type="Proteomes" id="UP001221566">
    <property type="component" value="Unassembled WGS sequence"/>
</dbReference>
<gene>
    <name evidence="2" type="ORF">PQU93_08065</name>
</gene>
<name>A0ABT5I3I7_VOGIN</name>
<dbReference type="RefSeq" id="WP_272802961.1">
    <property type="nucleotide sequence ID" value="NZ_JAQQKY010000004.1"/>
</dbReference>
<evidence type="ECO:0000313" key="2">
    <source>
        <dbReference type="EMBL" id="MDC7690735.1"/>
    </source>
</evidence>
<evidence type="ECO:0000256" key="1">
    <source>
        <dbReference type="SAM" id="MobiDB-lite"/>
    </source>
</evidence>